<dbReference type="EMBL" id="JAVDTT010000003">
    <property type="protein sequence ID" value="MDR6842363.1"/>
    <property type="molecule type" value="Genomic_DNA"/>
</dbReference>
<gene>
    <name evidence="3" type="ORF">J2W94_002657</name>
</gene>
<feature type="transmembrane region" description="Helical" evidence="1">
    <location>
        <begin position="21"/>
        <end position="42"/>
    </location>
</feature>
<evidence type="ECO:0000256" key="1">
    <source>
        <dbReference type="SAM" id="Phobius"/>
    </source>
</evidence>
<feature type="domain" description="Bacterial Pleckstrin homology" evidence="2">
    <location>
        <begin position="88"/>
        <end position="190"/>
    </location>
</feature>
<sequence>MSTQPLDPRLQLVPPGTQPRLWMFGLCVLLPVLVTAAALLAVKSGDTHWDFAGGEPVMVGMAIIGAESLLMSAIWALLDRAMRRHRLALSGDSLQIKTSFYSRIVPLSELRLDQARVVDLHERTEFKPGLKTNGYSVPGFHSGHFRLRNREKAFVAVAGERRALWLPTAHDVGLLLQPQQPDALLNRLRELATTPPRR</sequence>
<dbReference type="Proteomes" id="UP001254759">
    <property type="component" value="Unassembled WGS sequence"/>
</dbReference>
<organism evidence="3 4">
    <name type="scientific">Pseudoxanthomonas sacheonensis</name>
    <dbReference type="NCBI Taxonomy" id="443615"/>
    <lineage>
        <taxon>Bacteria</taxon>
        <taxon>Pseudomonadati</taxon>
        <taxon>Pseudomonadota</taxon>
        <taxon>Gammaproteobacteria</taxon>
        <taxon>Lysobacterales</taxon>
        <taxon>Lysobacteraceae</taxon>
        <taxon>Pseudoxanthomonas</taxon>
    </lineage>
</organism>
<keyword evidence="1" id="KW-0472">Membrane</keyword>
<keyword evidence="1" id="KW-1133">Transmembrane helix</keyword>
<dbReference type="RefSeq" id="WP_310094251.1">
    <property type="nucleotide sequence ID" value="NZ_JAVDTT010000003.1"/>
</dbReference>
<keyword evidence="1" id="KW-0812">Transmembrane</keyword>
<feature type="transmembrane region" description="Helical" evidence="1">
    <location>
        <begin position="57"/>
        <end position="78"/>
    </location>
</feature>
<dbReference type="InterPro" id="IPR027783">
    <property type="entry name" value="Bacterial_PH-related"/>
</dbReference>
<comment type="caution">
    <text evidence="3">The sequence shown here is derived from an EMBL/GenBank/DDBJ whole genome shotgun (WGS) entry which is preliminary data.</text>
</comment>
<protein>
    <recommendedName>
        <fullName evidence="2">Bacterial Pleckstrin homology domain-containing protein</fullName>
    </recommendedName>
</protein>
<evidence type="ECO:0000259" key="2">
    <source>
        <dbReference type="Pfam" id="PF10882"/>
    </source>
</evidence>
<dbReference type="Pfam" id="PF10882">
    <property type="entry name" value="bPH_5"/>
    <property type="match status" value="1"/>
</dbReference>
<keyword evidence="4" id="KW-1185">Reference proteome</keyword>
<evidence type="ECO:0000313" key="3">
    <source>
        <dbReference type="EMBL" id="MDR6842363.1"/>
    </source>
</evidence>
<evidence type="ECO:0000313" key="4">
    <source>
        <dbReference type="Proteomes" id="UP001254759"/>
    </source>
</evidence>
<proteinExistence type="predicted"/>
<accession>A0ABU1RUB2</accession>
<reference evidence="3 4" key="1">
    <citation type="submission" date="2023-07" db="EMBL/GenBank/DDBJ databases">
        <title>Sorghum-associated microbial communities from plants grown in Nebraska, USA.</title>
        <authorList>
            <person name="Schachtman D."/>
        </authorList>
    </citation>
    <scope>NUCLEOTIDE SEQUENCE [LARGE SCALE GENOMIC DNA]</scope>
    <source>
        <strain evidence="3 4">BE107</strain>
    </source>
</reference>
<name>A0ABU1RUB2_9GAMM</name>